<comment type="subcellular location">
    <subcellularLocation>
        <location evidence="1">Membrane</location>
        <topology evidence="1">Multi-pass membrane protein</topology>
    </subcellularLocation>
</comment>
<evidence type="ECO:0000256" key="4">
    <source>
        <dbReference type="ARBA" id="ARBA00022692"/>
    </source>
</evidence>
<dbReference type="EC" id="1.3.1.71" evidence="15"/>
<feature type="transmembrane region" description="Helical" evidence="18">
    <location>
        <begin position="104"/>
        <end position="126"/>
    </location>
</feature>
<evidence type="ECO:0000256" key="11">
    <source>
        <dbReference type="ARBA" id="ARBA00023136"/>
    </source>
</evidence>
<protein>
    <recommendedName>
        <fullName evidence="15">Delta(24(24(1)))-sterol reductase</fullName>
        <ecNumber evidence="15">1.3.1.71</ecNumber>
    </recommendedName>
</protein>
<comment type="similarity">
    <text evidence="2">Belongs to the ERG4/ERG24 family.</text>
</comment>
<evidence type="ECO:0000256" key="6">
    <source>
        <dbReference type="ARBA" id="ARBA00022955"/>
    </source>
</evidence>
<evidence type="ECO:0000256" key="17">
    <source>
        <dbReference type="SAM" id="MobiDB-lite"/>
    </source>
</evidence>
<keyword evidence="6" id="KW-0752">Steroid biosynthesis</keyword>
<dbReference type="Proteomes" id="UP001515480">
    <property type="component" value="Unassembled WGS sequence"/>
</dbReference>
<feature type="transmembrane region" description="Helical" evidence="18">
    <location>
        <begin position="426"/>
        <end position="455"/>
    </location>
</feature>
<dbReference type="GO" id="GO:0006696">
    <property type="term" value="P:ergosterol biosynthetic process"/>
    <property type="evidence" value="ECO:0007669"/>
    <property type="project" value="TreeGrafter"/>
</dbReference>
<keyword evidence="11 18" id="KW-0472">Membrane</keyword>
<keyword evidence="4 18" id="KW-0812">Transmembrane</keyword>
<evidence type="ECO:0000256" key="8">
    <source>
        <dbReference type="ARBA" id="ARBA00023002"/>
    </source>
</evidence>
<feature type="region of interest" description="Disordered" evidence="17">
    <location>
        <begin position="1"/>
        <end position="36"/>
    </location>
</feature>
<dbReference type="InterPro" id="IPR001171">
    <property type="entry name" value="ERG24_DHCR-like"/>
</dbReference>
<keyword evidence="10" id="KW-0443">Lipid metabolism</keyword>
<keyword evidence="20" id="KW-1185">Reference proteome</keyword>
<accession>A0AB34IMC7</accession>
<keyword evidence="5" id="KW-0521">NADP</keyword>
<evidence type="ECO:0000256" key="18">
    <source>
        <dbReference type="SAM" id="Phobius"/>
    </source>
</evidence>
<gene>
    <name evidence="19" type="ORF">AB1Y20_011163</name>
</gene>
<sequence>MSAEAKPKLAKTTSTPRMAKKSAAQPQGDAPSAVPATDGYAFDEEPPQFGGAAGVLLIILFSHFLLYYLYISLRLHNGALFVPVDWRAYAALLWEEAFPTFETWAVYLTFIVFQTALGFCLPGLSIQGLPVKSLAGKKLTYNCNGYGAWCCTEAVVALLHFSGLFRVQWIAEHYGALMTTMVIFGDLVALTVYACGFLPRVPGEGHPGAFRKERMTGNHVYDFFMGASLNPRLAGPFPGGLDIKMWAEVRVSWITLFLITCSAAAQQYATVGHITAPMALMVLAHWLYTNACVKGEECIVPTWDIAHEKWGWMLCFWNLAGVPIMYTWNSMYLLSHPERDMGVFQTVVYFALYLLAYYIWDTSNSQKNHFRSVLAGTYKPRPWYVFPQLPWKVVDNPDYITTKAGTPLLTDGWFKYARKLNYTMDIYFALAWGLACGPTHFLPFFYFCFFTSFILHRAFRDDERCRAKYGEDWERYKKKVKYLLVPFVF</sequence>
<organism evidence="19 20">
    <name type="scientific">Prymnesium parvum</name>
    <name type="common">Toxic golden alga</name>
    <dbReference type="NCBI Taxonomy" id="97485"/>
    <lineage>
        <taxon>Eukaryota</taxon>
        <taxon>Haptista</taxon>
        <taxon>Haptophyta</taxon>
        <taxon>Prymnesiophyceae</taxon>
        <taxon>Prymnesiales</taxon>
        <taxon>Prymnesiaceae</taxon>
        <taxon>Prymnesium</taxon>
    </lineage>
</organism>
<keyword evidence="7 18" id="KW-1133">Transmembrane helix</keyword>
<evidence type="ECO:0000256" key="12">
    <source>
        <dbReference type="ARBA" id="ARBA00023166"/>
    </source>
</evidence>
<dbReference type="Pfam" id="PF01222">
    <property type="entry name" value="ERG4_ERG24"/>
    <property type="match status" value="1"/>
</dbReference>
<dbReference type="Gene3D" id="1.20.120.1630">
    <property type="match status" value="1"/>
</dbReference>
<feature type="transmembrane region" description="Helical" evidence="18">
    <location>
        <begin position="177"/>
        <end position="199"/>
    </location>
</feature>
<keyword evidence="13" id="KW-0753">Steroid metabolism</keyword>
<keyword evidence="9" id="KW-0756">Sterol biosynthesis</keyword>
<evidence type="ECO:0000256" key="7">
    <source>
        <dbReference type="ARBA" id="ARBA00022989"/>
    </source>
</evidence>
<proteinExistence type="inferred from homology"/>
<feature type="transmembrane region" description="Helical" evidence="18">
    <location>
        <begin position="49"/>
        <end position="70"/>
    </location>
</feature>
<keyword evidence="8" id="KW-0560">Oxidoreductase</keyword>
<name>A0AB34IMC7_PRYPA</name>
<dbReference type="InterPro" id="IPR018083">
    <property type="entry name" value="Sterol_reductase_CS"/>
</dbReference>
<reference evidence="19 20" key="1">
    <citation type="journal article" date="2024" name="Science">
        <title>Giant polyketide synthase enzymes in the biosynthesis of giant marine polyether toxins.</title>
        <authorList>
            <person name="Fallon T.R."/>
            <person name="Shende V.V."/>
            <person name="Wierzbicki I.H."/>
            <person name="Pendleton A.L."/>
            <person name="Watervoot N.F."/>
            <person name="Auber R.P."/>
            <person name="Gonzalez D.J."/>
            <person name="Wisecaver J.H."/>
            <person name="Moore B.S."/>
        </authorList>
    </citation>
    <scope>NUCLEOTIDE SEQUENCE [LARGE SCALE GENOMIC DNA]</scope>
    <source>
        <strain evidence="19 20">12B1</strain>
    </source>
</reference>
<evidence type="ECO:0000256" key="5">
    <source>
        <dbReference type="ARBA" id="ARBA00022857"/>
    </source>
</evidence>
<keyword evidence="12" id="KW-1207">Sterol metabolism</keyword>
<feature type="transmembrane region" description="Helical" evidence="18">
    <location>
        <begin position="341"/>
        <end position="360"/>
    </location>
</feature>
<evidence type="ECO:0000256" key="14">
    <source>
        <dbReference type="ARBA" id="ARBA00029435"/>
    </source>
</evidence>
<comment type="pathway">
    <text evidence="14">Steroid metabolism; ergosterol biosynthesis.</text>
</comment>
<dbReference type="PANTHER" id="PTHR21257">
    <property type="entry name" value="DELTA(14)-STEROL REDUCTASE"/>
    <property type="match status" value="1"/>
</dbReference>
<evidence type="ECO:0000256" key="10">
    <source>
        <dbReference type="ARBA" id="ARBA00023098"/>
    </source>
</evidence>
<evidence type="ECO:0000256" key="3">
    <source>
        <dbReference type="ARBA" id="ARBA00022516"/>
    </source>
</evidence>
<keyword evidence="3" id="KW-0444">Lipid biosynthesis</keyword>
<evidence type="ECO:0000256" key="15">
    <source>
        <dbReference type="ARBA" id="ARBA00038892"/>
    </source>
</evidence>
<dbReference type="AlphaFoldDB" id="A0AB34IMC7"/>
<evidence type="ECO:0000256" key="9">
    <source>
        <dbReference type="ARBA" id="ARBA00023011"/>
    </source>
</evidence>
<evidence type="ECO:0000256" key="16">
    <source>
        <dbReference type="ARBA" id="ARBA00048918"/>
    </source>
</evidence>
<dbReference type="PANTHER" id="PTHR21257:SF31">
    <property type="entry name" value="DELTA(24(24(1)))-STEROL REDUCTASE ERG4"/>
    <property type="match status" value="1"/>
</dbReference>
<evidence type="ECO:0000256" key="1">
    <source>
        <dbReference type="ARBA" id="ARBA00004141"/>
    </source>
</evidence>
<evidence type="ECO:0000313" key="20">
    <source>
        <dbReference type="Proteomes" id="UP001515480"/>
    </source>
</evidence>
<feature type="transmembrane region" description="Helical" evidence="18">
    <location>
        <begin position="146"/>
        <end position="165"/>
    </location>
</feature>
<dbReference type="PROSITE" id="PS01017">
    <property type="entry name" value="STEROL_REDUCT_1"/>
    <property type="match status" value="1"/>
</dbReference>
<evidence type="ECO:0000256" key="2">
    <source>
        <dbReference type="ARBA" id="ARBA00005402"/>
    </source>
</evidence>
<dbReference type="GO" id="GO:0005789">
    <property type="term" value="C:endoplasmic reticulum membrane"/>
    <property type="evidence" value="ECO:0007669"/>
    <property type="project" value="TreeGrafter"/>
</dbReference>
<dbReference type="EMBL" id="JBGBPQ010000022">
    <property type="protein sequence ID" value="KAL1503100.1"/>
    <property type="molecule type" value="Genomic_DNA"/>
</dbReference>
<comment type="catalytic activity">
    <reaction evidence="16">
        <text>ergosterol + NADP(+) = ergosta-5,7,22,24(28)-tetraen-3beta-ol + NADPH + H(+)</text>
        <dbReference type="Rhea" id="RHEA:18501"/>
        <dbReference type="ChEBI" id="CHEBI:15378"/>
        <dbReference type="ChEBI" id="CHEBI:16933"/>
        <dbReference type="ChEBI" id="CHEBI:18249"/>
        <dbReference type="ChEBI" id="CHEBI:57783"/>
        <dbReference type="ChEBI" id="CHEBI:58349"/>
        <dbReference type="EC" id="1.3.1.71"/>
    </reaction>
    <physiologicalReaction direction="right-to-left" evidence="16">
        <dbReference type="Rhea" id="RHEA:18503"/>
    </physiologicalReaction>
</comment>
<feature type="transmembrane region" description="Helical" evidence="18">
    <location>
        <begin position="310"/>
        <end position="329"/>
    </location>
</feature>
<evidence type="ECO:0000313" key="19">
    <source>
        <dbReference type="EMBL" id="KAL1503100.1"/>
    </source>
</evidence>
<comment type="caution">
    <text evidence="19">The sequence shown here is derived from an EMBL/GenBank/DDBJ whole genome shotgun (WGS) entry which is preliminary data.</text>
</comment>
<dbReference type="GO" id="GO:0000246">
    <property type="term" value="F:Delta24(24-1) sterol reductase activity"/>
    <property type="evidence" value="ECO:0007669"/>
    <property type="project" value="UniProtKB-EC"/>
</dbReference>
<evidence type="ECO:0000256" key="13">
    <source>
        <dbReference type="ARBA" id="ARBA00023221"/>
    </source>
</evidence>